<dbReference type="PANTHER" id="PTHR15818:SF2">
    <property type="entry name" value="G-PATCH DOMAIN AND KOW MOTIFS-CONTAINING PROTEIN"/>
    <property type="match status" value="1"/>
</dbReference>
<dbReference type="InterPro" id="IPR026822">
    <property type="entry name" value="Spp2/MOS2_G-patch"/>
</dbReference>
<evidence type="ECO:0000256" key="3">
    <source>
        <dbReference type="SAM" id="MobiDB-lite"/>
    </source>
</evidence>
<feature type="region of interest" description="Disordered" evidence="3">
    <location>
        <begin position="137"/>
        <end position="162"/>
    </location>
</feature>
<dbReference type="GO" id="GO:0005681">
    <property type="term" value="C:spliceosomal complex"/>
    <property type="evidence" value="ECO:0007669"/>
    <property type="project" value="TreeGrafter"/>
</dbReference>
<name>A0AAD9LKP5_BABDI</name>
<dbReference type="InterPro" id="IPR045166">
    <property type="entry name" value="Spp2-like"/>
</dbReference>
<comment type="caution">
    <text evidence="5">The sequence shown here is derived from an EMBL/GenBank/DDBJ whole genome shotgun (WGS) entry which is preliminary data.</text>
</comment>
<dbReference type="GO" id="GO:0000398">
    <property type="term" value="P:mRNA splicing, via spliceosome"/>
    <property type="evidence" value="ECO:0007669"/>
    <property type="project" value="InterPro"/>
</dbReference>
<evidence type="ECO:0000256" key="2">
    <source>
        <dbReference type="ARBA" id="ARBA00023242"/>
    </source>
</evidence>
<organism evidence="5 6">
    <name type="scientific">Babesia divergens</name>
    <dbReference type="NCBI Taxonomy" id="32595"/>
    <lineage>
        <taxon>Eukaryota</taxon>
        <taxon>Sar</taxon>
        <taxon>Alveolata</taxon>
        <taxon>Apicomplexa</taxon>
        <taxon>Aconoidasida</taxon>
        <taxon>Piroplasmida</taxon>
        <taxon>Babesiidae</taxon>
        <taxon>Babesia</taxon>
    </lineage>
</organism>
<dbReference type="AlphaFoldDB" id="A0AAD9LKP5"/>
<dbReference type="EMBL" id="JAHBMH010000003">
    <property type="protein sequence ID" value="KAK1940253.1"/>
    <property type="molecule type" value="Genomic_DNA"/>
</dbReference>
<evidence type="ECO:0000313" key="6">
    <source>
        <dbReference type="Proteomes" id="UP001195914"/>
    </source>
</evidence>
<gene>
    <name evidence="5" type="ORF">X943_000772</name>
</gene>
<dbReference type="Proteomes" id="UP001195914">
    <property type="component" value="Unassembled WGS sequence"/>
</dbReference>
<reference evidence="5" key="2">
    <citation type="submission" date="2021-05" db="EMBL/GenBank/DDBJ databases">
        <authorList>
            <person name="Pain A."/>
        </authorList>
    </citation>
    <scope>NUCLEOTIDE SEQUENCE</scope>
    <source>
        <strain evidence="5">1802A</strain>
    </source>
</reference>
<proteinExistence type="predicted"/>
<accession>A0AAD9LKP5</accession>
<evidence type="ECO:0000256" key="1">
    <source>
        <dbReference type="ARBA" id="ARBA00004123"/>
    </source>
</evidence>
<dbReference type="PANTHER" id="PTHR15818">
    <property type="entry name" value="G PATCH AND KOW-CONTAINING"/>
    <property type="match status" value="1"/>
</dbReference>
<keyword evidence="6" id="KW-1185">Reference proteome</keyword>
<protein>
    <recommendedName>
        <fullName evidence="4">Spp2/MOS2 G-patch domain-containing protein</fullName>
    </recommendedName>
</protein>
<dbReference type="Pfam" id="PF12656">
    <property type="entry name" value="G-patch_2"/>
    <property type="match status" value="1"/>
</dbReference>
<reference evidence="5" key="1">
    <citation type="journal article" date="2014" name="Nucleic Acids Res.">
        <title>The evolutionary dynamics of variant antigen genes in Babesia reveal a history of genomic innovation underlying host-parasite interaction.</title>
        <authorList>
            <person name="Jackson A.P."/>
            <person name="Otto T.D."/>
            <person name="Darby A."/>
            <person name="Ramaprasad A."/>
            <person name="Xia D."/>
            <person name="Echaide I.E."/>
            <person name="Farber M."/>
            <person name="Gahlot S."/>
            <person name="Gamble J."/>
            <person name="Gupta D."/>
            <person name="Gupta Y."/>
            <person name="Jackson L."/>
            <person name="Malandrin L."/>
            <person name="Malas T.B."/>
            <person name="Moussa E."/>
            <person name="Nair M."/>
            <person name="Reid A.J."/>
            <person name="Sanders M."/>
            <person name="Sharma J."/>
            <person name="Tracey A."/>
            <person name="Quail M.A."/>
            <person name="Weir W."/>
            <person name="Wastling J.M."/>
            <person name="Hall N."/>
            <person name="Willadsen P."/>
            <person name="Lingelbach K."/>
            <person name="Shiels B."/>
            <person name="Tait A."/>
            <person name="Berriman M."/>
            <person name="Allred D.R."/>
            <person name="Pain A."/>
        </authorList>
    </citation>
    <scope>NUCLEOTIDE SEQUENCE</scope>
    <source>
        <strain evidence="5">1802A</strain>
    </source>
</reference>
<evidence type="ECO:0000259" key="4">
    <source>
        <dbReference type="Pfam" id="PF12656"/>
    </source>
</evidence>
<feature type="domain" description="Spp2/MOS2 G-patch" evidence="4">
    <location>
        <begin position="246"/>
        <end position="297"/>
    </location>
</feature>
<evidence type="ECO:0000313" key="5">
    <source>
        <dbReference type="EMBL" id="KAK1940253.1"/>
    </source>
</evidence>
<keyword evidence="2" id="KW-0539">Nucleus</keyword>
<sequence length="446" mass="48786">MRISFGLAVGEGRRPVTSSVARPSTSQFFDRETTERPTVKRAKVTEMSHGRLQVSEDGSVATISQVHLNDEGQCVIPCTNRLDDLSKVASKVTEKVEIKLPEIKYGLNLLQVGETRAIHLPQKCGTPAVSMEADVPGSSRVLDSDNDPAKFPTEDTSTMGDSKAKNDIAASYADAASNGVVDKGRPEATTDADVARLILKDLEQEKLREKLFGDSLVERASDTVPILLRNNGSRREKGIHATSDAQTVDALTYENVPVEKFGLAMLLGMGFDPQNNTNKPKEYKRRVYERAGLGADAHMQRNMEALTNAGVMAKLKKDQMYHQTHDGQDAINAATTWLFPGLYVRIVERGHPNFGEKGVVTKADGVNATLDIHGTAVSISPKGVESVVSQDAVKCKVVRRIARHAEKFYVPIGTIVDVSSITRTYAKISFRDQSITVSLDDICEFR</sequence>
<comment type="subcellular location">
    <subcellularLocation>
        <location evidence="1">Nucleus</location>
    </subcellularLocation>
</comment>